<dbReference type="Pfam" id="PF02338">
    <property type="entry name" value="OTU"/>
    <property type="match status" value="1"/>
</dbReference>
<dbReference type="Gene3D" id="3.90.70.80">
    <property type="match status" value="1"/>
</dbReference>
<dbReference type="OrthoDB" id="407794at2759"/>
<accession>A0A1Q9D7V1</accession>
<name>A0A1Q9D7V1_SYMMI</name>
<proteinExistence type="predicted"/>
<feature type="domain" description="OTU" evidence="3">
    <location>
        <begin position="687"/>
        <end position="755"/>
    </location>
</feature>
<feature type="region of interest" description="Disordered" evidence="1">
    <location>
        <begin position="602"/>
        <end position="677"/>
    </location>
</feature>
<dbReference type="Proteomes" id="UP000186817">
    <property type="component" value="Unassembled WGS sequence"/>
</dbReference>
<dbReference type="PROSITE" id="PS50802">
    <property type="entry name" value="OTU"/>
    <property type="match status" value="1"/>
</dbReference>
<reference evidence="4 5" key="1">
    <citation type="submission" date="2016-02" db="EMBL/GenBank/DDBJ databases">
        <title>Genome analysis of coral dinoflagellate symbionts highlights evolutionary adaptations to a symbiotic lifestyle.</title>
        <authorList>
            <person name="Aranda M."/>
            <person name="Li Y."/>
            <person name="Liew Y.J."/>
            <person name="Baumgarten S."/>
            <person name="Simakov O."/>
            <person name="Wilson M."/>
            <person name="Piel J."/>
            <person name="Ashoor H."/>
            <person name="Bougouffa S."/>
            <person name="Bajic V.B."/>
            <person name="Ryu T."/>
            <person name="Ravasi T."/>
            <person name="Bayer T."/>
            <person name="Micklem G."/>
            <person name="Kim H."/>
            <person name="Bhak J."/>
            <person name="Lajeunesse T.C."/>
            <person name="Voolstra C.R."/>
        </authorList>
    </citation>
    <scope>NUCLEOTIDE SEQUENCE [LARGE SCALE GENOMIC DNA]</scope>
    <source>
        <strain evidence="4 5">CCMP2467</strain>
    </source>
</reference>
<evidence type="ECO:0000313" key="4">
    <source>
        <dbReference type="EMBL" id="OLP91240.1"/>
    </source>
</evidence>
<evidence type="ECO:0000256" key="2">
    <source>
        <dbReference type="SAM" id="SignalP"/>
    </source>
</evidence>
<dbReference type="InterPro" id="IPR003323">
    <property type="entry name" value="OTU_dom"/>
</dbReference>
<dbReference type="AlphaFoldDB" id="A0A1Q9D7V1"/>
<dbReference type="EMBL" id="LSRX01000675">
    <property type="protein sequence ID" value="OLP91240.1"/>
    <property type="molecule type" value="Genomic_DNA"/>
</dbReference>
<evidence type="ECO:0000256" key="1">
    <source>
        <dbReference type="SAM" id="MobiDB-lite"/>
    </source>
</evidence>
<keyword evidence="2" id="KW-0732">Signal</keyword>
<evidence type="ECO:0000259" key="3">
    <source>
        <dbReference type="PROSITE" id="PS50802"/>
    </source>
</evidence>
<organism evidence="4 5">
    <name type="scientific">Symbiodinium microadriaticum</name>
    <name type="common">Dinoflagellate</name>
    <name type="synonym">Zooxanthella microadriatica</name>
    <dbReference type="NCBI Taxonomy" id="2951"/>
    <lineage>
        <taxon>Eukaryota</taxon>
        <taxon>Sar</taxon>
        <taxon>Alveolata</taxon>
        <taxon>Dinophyceae</taxon>
        <taxon>Suessiales</taxon>
        <taxon>Symbiodiniaceae</taxon>
        <taxon>Symbiodinium</taxon>
    </lineage>
</organism>
<feature type="compositionally biased region" description="Polar residues" evidence="1">
    <location>
        <begin position="622"/>
        <end position="650"/>
    </location>
</feature>
<sequence>MARALVMAAAAMLFAPLCFVAPGPFQAAPVVRQARSSDSRLQQAPAMSAAWCLTAAIGAALLKKDTGKAMQASKTTRRYTTQTIVPSLQWLKTGLRGSDLQPGELRAYGIAGCDVCVGKTQDGKLFAVGDKAPPTGTSLSVGAEVQGSKILDGQFGNVFDCFTGQPEGDWCPSPPGIGRFVAWFIGRKEALATFEIREAFLSGDVEVMVDTNAKAAYESWYWKGLLDAQGKDDGRGAKFDKSAAAGPLAPTDWQPRSEDWGPTTLLVKKCREADEDVPLLAYPTSEDEFELFRTYVQAAPVDAAFSMVVLKGHFDAAREACTELEWTEQRLPGSVAKSAVPVTAPTSKGDTCVLRMHADACFFGHGHWGNAKTSPGSSFRKWAQAAVGRIHDTWSWELVDGPAGRLLGIQGLVRVPAAQVAAFLGASGAVAEGDRWFLQPLTKNHSLPDIPALTTDWVAWLPDETWETYASRCAKQARGAPFGLARGSRNLGIRRPVTPDDAPGTRLVRRRWRITAVPRDWGFEQIEALLSQGGFGNVELREKMPWRGGTAWTFTAEMDVTIDYRVLSDGSTDFEVARLGRNHAPSESRALPMEWRQHFGSKLTQKERKESRRPGSGVSGTPAGSTAPPTSGAETGPTASDDSMGAQANTETERTDDGKSGGLPDNTAPAKKSRASAEALRGVPLGMRLLNNKADGNCLFQAVADVLADQGRSKRSAMEVRILAVTHIRRHQKSFEGFWKGDSPDAQEPKRQNRR</sequence>
<feature type="non-terminal residue" evidence="4">
    <location>
        <position position="755"/>
    </location>
</feature>
<gene>
    <name evidence="4" type="ORF">AK812_SmicGene27115</name>
</gene>
<feature type="signal peptide" evidence="2">
    <location>
        <begin position="1"/>
        <end position="27"/>
    </location>
</feature>
<protein>
    <recommendedName>
        <fullName evidence="3">OTU domain-containing protein</fullName>
    </recommendedName>
</protein>
<feature type="region of interest" description="Disordered" evidence="1">
    <location>
        <begin position="736"/>
        <end position="755"/>
    </location>
</feature>
<comment type="caution">
    <text evidence="4">The sequence shown here is derived from an EMBL/GenBank/DDBJ whole genome shotgun (WGS) entry which is preliminary data.</text>
</comment>
<keyword evidence="5" id="KW-1185">Reference proteome</keyword>
<evidence type="ECO:0000313" key="5">
    <source>
        <dbReference type="Proteomes" id="UP000186817"/>
    </source>
</evidence>
<feature type="compositionally biased region" description="Basic and acidic residues" evidence="1">
    <location>
        <begin position="604"/>
        <end position="613"/>
    </location>
</feature>
<feature type="chain" id="PRO_5012548164" description="OTU domain-containing protein" evidence="2">
    <location>
        <begin position="28"/>
        <end position="755"/>
    </location>
</feature>